<organism evidence="2">
    <name type="scientific">Guillardia theta (strain CCMP2712)</name>
    <name type="common">Cryptophyte</name>
    <dbReference type="NCBI Taxonomy" id="905079"/>
    <lineage>
        <taxon>Eukaryota</taxon>
        <taxon>Cryptophyceae</taxon>
        <taxon>Pyrenomonadales</taxon>
        <taxon>Geminigeraceae</taxon>
        <taxon>Guillardia</taxon>
    </lineage>
</organism>
<reference evidence="4" key="2">
    <citation type="submission" date="2012-11" db="EMBL/GenBank/DDBJ databases">
        <authorList>
            <person name="Kuo A."/>
            <person name="Curtis B.A."/>
            <person name="Tanifuji G."/>
            <person name="Burki F."/>
            <person name="Gruber A."/>
            <person name="Irimia M."/>
            <person name="Maruyama S."/>
            <person name="Arias M.C."/>
            <person name="Ball S.G."/>
            <person name="Gile G.H."/>
            <person name="Hirakawa Y."/>
            <person name="Hopkins J.F."/>
            <person name="Rensing S.A."/>
            <person name="Schmutz J."/>
            <person name="Symeonidi A."/>
            <person name="Elias M."/>
            <person name="Eveleigh R.J."/>
            <person name="Herman E.K."/>
            <person name="Klute M.J."/>
            <person name="Nakayama T."/>
            <person name="Obornik M."/>
            <person name="Reyes-Prieto A."/>
            <person name="Armbrust E.V."/>
            <person name="Aves S.J."/>
            <person name="Beiko R.G."/>
            <person name="Coutinho P."/>
            <person name="Dacks J.B."/>
            <person name="Durnford D.G."/>
            <person name="Fast N.M."/>
            <person name="Green B.R."/>
            <person name="Grisdale C."/>
            <person name="Hempe F."/>
            <person name="Henrissat B."/>
            <person name="Hoppner M.P."/>
            <person name="Ishida K.-I."/>
            <person name="Kim E."/>
            <person name="Koreny L."/>
            <person name="Kroth P.G."/>
            <person name="Liu Y."/>
            <person name="Malik S.-B."/>
            <person name="Maier U.G."/>
            <person name="McRose D."/>
            <person name="Mock T."/>
            <person name="Neilson J.A."/>
            <person name="Onodera N.T."/>
            <person name="Poole A.M."/>
            <person name="Pritham E.J."/>
            <person name="Richards T.A."/>
            <person name="Rocap G."/>
            <person name="Roy S.W."/>
            <person name="Sarai C."/>
            <person name="Schaack S."/>
            <person name="Shirato S."/>
            <person name="Slamovits C.H."/>
            <person name="Spencer D.F."/>
            <person name="Suzuki S."/>
            <person name="Worden A.Z."/>
            <person name="Zauner S."/>
            <person name="Barry K."/>
            <person name="Bell C."/>
            <person name="Bharti A.K."/>
            <person name="Crow J.A."/>
            <person name="Grimwood J."/>
            <person name="Kramer R."/>
            <person name="Lindquist E."/>
            <person name="Lucas S."/>
            <person name="Salamov A."/>
            <person name="McFadden G.I."/>
            <person name="Lane C.E."/>
            <person name="Keeling P.J."/>
            <person name="Gray M.W."/>
            <person name="Grigoriev I.V."/>
            <person name="Archibald J.M."/>
        </authorList>
    </citation>
    <scope>NUCLEOTIDE SEQUENCE</scope>
    <source>
        <strain evidence="4">CCMP2712</strain>
    </source>
</reference>
<evidence type="ECO:0000313" key="3">
    <source>
        <dbReference type="EnsemblProtists" id="EKX37182"/>
    </source>
</evidence>
<feature type="transmembrane region" description="Helical" evidence="1">
    <location>
        <begin position="89"/>
        <end position="106"/>
    </location>
</feature>
<name>L1IM36_GUITC</name>
<dbReference type="AlphaFoldDB" id="L1IM36"/>
<dbReference type="PANTHER" id="PTHR31303">
    <property type="entry name" value="CTP-DEPENDENT DIACYLGLYCEROL KINASE 1"/>
    <property type="match status" value="1"/>
</dbReference>
<dbReference type="Proteomes" id="UP000011087">
    <property type="component" value="Unassembled WGS sequence"/>
</dbReference>
<feature type="transmembrane region" description="Helical" evidence="1">
    <location>
        <begin position="112"/>
        <end position="133"/>
    </location>
</feature>
<dbReference type="KEGG" id="gtt:GUITHDRAFT_116596"/>
<dbReference type="OrthoDB" id="5673at2759"/>
<evidence type="ECO:0008006" key="5">
    <source>
        <dbReference type="Google" id="ProtNLM"/>
    </source>
</evidence>
<dbReference type="RefSeq" id="XP_005824162.1">
    <property type="nucleotide sequence ID" value="XM_005824105.1"/>
</dbReference>
<gene>
    <name evidence="2" type="ORF">GUITHDRAFT_116596</name>
</gene>
<accession>L1IM36</accession>
<dbReference type="eggNOG" id="KOG4453">
    <property type="taxonomic scope" value="Eukaryota"/>
</dbReference>
<dbReference type="STRING" id="905079.L1IM36"/>
<dbReference type="EMBL" id="JH993062">
    <property type="protein sequence ID" value="EKX37182.1"/>
    <property type="molecule type" value="Genomic_DNA"/>
</dbReference>
<evidence type="ECO:0000256" key="1">
    <source>
        <dbReference type="SAM" id="Phobius"/>
    </source>
</evidence>
<evidence type="ECO:0000313" key="2">
    <source>
        <dbReference type="EMBL" id="EKX37182.1"/>
    </source>
</evidence>
<keyword evidence="4" id="KW-1185">Reference proteome</keyword>
<dbReference type="GeneID" id="17293949"/>
<keyword evidence="1" id="KW-0472">Membrane</keyword>
<keyword evidence="1" id="KW-1133">Transmembrane helix</keyword>
<dbReference type="InterPro" id="IPR037997">
    <property type="entry name" value="Dgk1-like"/>
</dbReference>
<dbReference type="OMA" id="IGAHIYF"/>
<feature type="transmembrane region" description="Helical" evidence="1">
    <location>
        <begin position="145"/>
        <end position="164"/>
    </location>
</feature>
<proteinExistence type="predicted"/>
<feature type="transmembrane region" description="Helical" evidence="1">
    <location>
        <begin position="43"/>
        <end position="60"/>
    </location>
</feature>
<evidence type="ECO:0000313" key="4">
    <source>
        <dbReference type="Proteomes" id="UP000011087"/>
    </source>
</evidence>
<dbReference type="PANTHER" id="PTHR31303:SF1">
    <property type="entry name" value="CTP-DEPENDENT DIACYLGLYCEROL KINASE 1"/>
    <property type="match status" value="1"/>
</dbReference>
<reference evidence="2 4" key="1">
    <citation type="journal article" date="2012" name="Nature">
        <title>Algal genomes reveal evolutionary mosaicism and the fate of nucleomorphs.</title>
        <authorList>
            <consortium name="DOE Joint Genome Institute"/>
            <person name="Curtis B.A."/>
            <person name="Tanifuji G."/>
            <person name="Burki F."/>
            <person name="Gruber A."/>
            <person name="Irimia M."/>
            <person name="Maruyama S."/>
            <person name="Arias M.C."/>
            <person name="Ball S.G."/>
            <person name="Gile G.H."/>
            <person name="Hirakawa Y."/>
            <person name="Hopkins J.F."/>
            <person name="Kuo A."/>
            <person name="Rensing S.A."/>
            <person name="Schmutz J."/>
            <person name="Symeonidi A."/>
            <person name="Elias M."/>
            <person name="Eveleigh R.J."/>
            <person name="Herman E.K."/>
            <person name="Klute M.J."/>
            <person name="Nakayama T."/>
            <person name="Obornik M."/>
            <person name="Reyes-Prieto A."/>
            <person name="Armbrust E.V."/>
            <person name="Aves S.J."/>
            <person name="Beiko R.G."/>
            <person name="Coutinho P."/>
            <person name="Dacks J.B."/>
            <person name="Durnford D.G."/>
            <person name="Fast N.M."/>
            <person name="Green B.R."/>
            <person name="Grisdale C.J."/>
            <person name="Hempel F."/>
            <person name="Henrissat B."/>
            <person name="Hoppner M.P."/>
            <person name="Ishida K."/>
            <person name="Kim E."/>
            <person name="Koreny L."/>
            <person name="Kroth P.G."/>
            <person name="Liu Y."/>
            <person name="Malik S.B."/>
            <person name="Maier U.G."/>
            <person name="McRose D."/>
            <person name="Mock T."/>
            <person name="Neilson J.A."/>
            <person name="Onodera N.T."/>
            <person name="Poole A.M."/>
            <person name="Pritham E.J."/>
            <person name="Richards T.A."/>
            <person name="Rocap G."/>
            <person name="Roy S.W."/>
            <person name="Sarai C."/>
            <person name="Schaack S."/>
            <person name="Shirato S."/>
            <person name="Slamovits C.H."/>
            <person name="Spencer D.F."/>
            <person name="Suzuki S."/>
            <person name="Worden A.Z."/>
            <person name="Zauner S."/>
            <person name="Barry K."/>
            <person name="Bell C."/>
            <person name="Bharti A.K."/>
            <person name="Crow J.A."/>
            <person name="Grimwood J."/>
            <person name="Kramer R."/>
            <person name="Lindquist E."/>
            <person name="Lucas S."/>
            <person name="Salamov A."/>
            <person name="McFadden G.I."/>
            <person name="Lane C.E."/>
            <person name="Keeling P.J."/>
            <person name="Gray M.W."/>
            <person name="Grigoriev I.V."/>
            <person name="Archibald J.M."/>
        </authorList>
    </citation>
    <scope>NUCLEOTIDE SEQUENCE</scope>
    <source>
        <strain evidence="2 4">CCMP2712</strain>
    </source>
</reference>
<feature type="transmembrane region" description="Helical" evidence="1">
    <location>
        <begin position="21"/>
        <end position="37"/>
    </location>
</feature>
<dbReference type="PaxDb" id="55529-EKX37182"/>
<dbReference type="GO" id="GO:0004143">
    <property type="term" value="F:ATP-dependent diacylglycerol kinase activity"/>
    <property type="evidence" value="ECO:0007669"/>
    <property type="project" value="InterPro"/>
</dbReference>
<dbReference type="EnsemblProtists" id="EKX37182">
    <property type="protein sequence ID" value="EKX37182"/>
    <property type="gene ID" value="GUITHDRAFT_116596"/>
</dbReference>
<feature type="transmembrane region" description="Helical" evidence="1">
    <location>
        <begin position="199"/>
        <end position="219"/>
    </location>
</feature>
<reference evidence="3" key="3">
    <citation type="submission" date="2016-03" db="UniProtKB">
        <authorList>
            <consortium name="EnsemblProtists"/>
        </authorList>
    </citation>
    <scope>IDENTIFICATION</scope>
</reference>
<keyword evidence="1" id="KW-0812">Transmembrane</keyword>
<sequence length="221" mass="24531">MYSLKTKTLKTKKNMHLSRKIFHSTSGVIMASLYEFWLSREVALLLLTPGFLVFFVAETFRINYPKHPLSILFFRLFARLARSYEIERRSGIVFYLAGVLACVLFFPKPIAVLSILFLAFGDPFASLCGMTWGALGPRFSNGKSLIGSLGGLVACSFITFLYFLRSLSPSLSLLAAIPETLCGRIVDGKGGPIDLDDNLAIPLGSSIIMFILFKLFPLVRV</sequence>
<dbReference type="HOGENOM" id="CLU_031477_3_0_1"/>
<protein>
    <recommendedName>
        <fullName evidence="5">Phosphatidate cytidylyltransferase</fullName>
    </recommendedName>
</protein>